<evidence type="ECO:0000313" key="2">
    <source>
        <dbReference type="Proteomes" id="UP000011083"/>
    </source>
</evidence>
<proteinExistence type="predicted"/>
<dbReference type="Proteomes" id="UP000011083">
    <property type="component" value="Unassembled WGS sequence"/>
</dbReference>
<keyword evidence="2" id="KW-1185">Reference proteome</keyword>
<gene>
    <name evidence="1" type="ORF">ACA1_370250</name>
</gene>
<accession>L8H1K4</accession>
<dbReference type="VEuPathDB" id="AmoebaDB:ACA1_370250"/>
<organism evidence="1 2">
    <name type="scientific">Acanthamoeba castellanii (strain ATCC 30010 / Neff)</name>
    <dbReference type="NCBI Taxonomy" id="1257118"/>
    <lineage>
        <taxon>Eukaryota</taxon>
        <taxon>Amoebozoa</taxon>
        <taxon>Discosea</taxon>
        <taxon>Longamoebia</taxon>
        <taxon>Centramoebida</taxon>
        <taxon>Acanthamoebidae</taxon>
        <taxon>Acanthamoeba</taxon>
    </lineage>
</organism>
<reference evidence="1 2" key="1">
    <citation type="journal article" date="2013" name="Genome Biol.">
        <title>Genome of Acanthamoeba castellanii highlights extensive lateral gene transfer and early evolution of tyrosine kinase signaling.</title>
        <authorList>
            <person name="Clarke M."/>
            <person name="Lohan A.J."/>
            <person name="Liu B."/>
            <person name="Lagkouvardos I."/>
            <person name="Roy S."/>
            <person name="Zafar N."/>
            <person name="Bertelli C."/>
            <person name="Schilde C."/>
            <person name="Kianianmomeni A."/>
            <person name="Burglin T.R."/>
            <person name="Frech C."/>
            <person name="Turcotte B."/>
            <person name="Kopec K.O."/>
            <person name="Synnott J.M."/>
            <person name="Choo C."/>
            <person name="Paponov I."/>
            <person name="Finkler A."/>
            <person name="Soon Heng Tan C."/>
            <person name="Hutchins A.P."/>
            <person name="Weinmeier T."/>
            <person name="Rattei T."/>
            <person name="Chu J.S."/>
            <person name="Gimenez G."/>
            <person name="Irimia M."/>
            <person name="Rigden D.J."/>
            <person name="Fitzpatrick D.A."/>
            <person name="Lorenzo-Morales J."/>
            <person name="Bateman A."/>
            <person name="Chiu C.H."/>
            <person name="Tang P."/>
            <person name="Hegemann P."/>
            <person name="Fromm H."/>
            <person name="Raoult D."/>
            <person name="Greub G."/>
            <person name="Miranda-Saavedra D."/>
            <person name="Chen N."/>
            <person name="Nash P."/>
            <person name="Ginger M.L."/>
            <person name="Horn M."/>
            <person name="Schaap P."/>
            <person name="Caler L."/>
            <person name="Loftus B."/>
        </authorList>
    </citation>
    <scope>NUCLEOTIDE SEQUENCE [LARGE SCALE GENOMIC DNA]</scope>
    <source>
        <strain evidence="1 2">Neff</strain>
    </source>
</reference>
<sequence>MYLYCSAVSPVGDFKVFFQHRLGNLDRSGLQALISSPYLRQRQSSQDVEDGTVFHCSATRKGTGPIDVSLVKAPNLTCYHIASQPVNFYTHQTQAPCASKLRLKYVFLVGSKLVLVGEFPKKVASTRVVECVIQGSSGAEVIEVPKSSSTWTRQMITLKLPPTWDLPLDPSAHIRYTFHDHTRATSEARPIHLTLEL</sequence>
<dbReference type="AlphaFoldDB" id="L8H1K4"/>
<dbReference type="GeneID" id="14919001"/>
<dbReference type="EMBL" id="KB007960">
    <property type="protein sequence ID" value="ELR18271.1"/>
    <property type="molecule type" value="Genomic_DNA"/>
</dbReference>
<dbReference type="RefSeq" id="XP_004340291.1">
    <property type="nucleotide sequence ID" value="XM_004340243.1"/>
</dbReference>
<dbReference type="KEGG" id="acan:ACA1_370250"/>
<protein>
    <submittedName>
        <fullName evidence="1">Uncharacterized protein</fullName>
    </submittedName>
</protein>
<name>L8H1K4_ACACF</name>
<evidence type="ECO:0000313" key="1">
    <source>
        <dbReference type="EMBL" id="ELR18271.1"/>
    </source>
</evidence>